<sequence>MSTDLLKFPSGRSVGNCRNDAKRLARQENIPLHEALDRVAATNGVAQPWARAMTLVGDGVTGQRSSPDAITVDDIRAVMEKWPHLSHSGFEVSCRPNESYREVLAASRKQLLEAVDECNRAARFLKHIERRKTINLKAGSSYGLKHEVEYFCHSFPNAEYTNQYVANGSFICVALHLGFEVQPTHFGSPNVYFNISSRSPVFEWRRLKDRANGLYYYPKDVERLAELEVDLGLKSA</sequence>
<keyword evidence="2" id="KW-1185">Reference proteome</keyword>
<evidence type="ECO:0000313" key="2">
    <source>
        <dbReference type="Proteomes" id="UP000637632"/>
    </source>
</evidence>
<gene>
    <name evidence="1" type="ORF">H8K26_01440</name>
</gene>
<organism evidence="1 2">
    <name type="scientific">Undibacterium aquatile</name>
    <dbReference type="NCBI Taxonomy" id="1537398"/>
    <lineage>
        <taxon>Bacteria</taxon>
        <taxon>Pseudomonadati</taxon>
        <taxon>Pseudomonadota</taxon>
        <taxon>Betaproteobacteria</taxon>
        <taxon>Burkholderiales</taxon>
        <taxon>Oxalobacteraceae</taxon>
        <taxon>Undibacterium</taxon>
    </lineage>
</organism>
<dbReference type="RefSeq" id="WP_190476839.1">
    <property type="nucleotide sequence ID" value="NZ_JACOFT010000001.1"/>
</dbReference>
<proteinExistence type="predicted"/>
<accession>A0ABR6XCJ7</accession>
<name>A0ABR6XCJ7_9BURK</name>
<comment type="caution">
    <text evidence="1">The sequence shown here is derived from an EMBL/GenBank/DDBJ whole genome shotgun (WGS) entry which is preliminary data.</text>
</comment>
<dbReference type="EMBL" id="JACOFT010000001">
    <property type="protein sequence ID" value="MBC3810091.1"/>
    <property type="molecule type" value="Genomic_DNA"/>
</dbReference>
<protein>
    <submittedName>
        <fullName evidence="1">Uncharacterized protein</fullName>
    </submittedName>
</protein>
<reference evidence="1 2" key="1">
    <citation type="submission" date="2020-08" db="EMBL/GenBank/DDBJ databases">
        <title>Novel species isolated from subtropical streams in China.</title>
        <authorList>
            <person name="Lu H."/>
        </authorList>
    </citation>
    <scope>NUCLEOTIDE SEQUENCE [LARGE SCALE GENOMIC DNA]</scope>
    <source>
        <strain evidence="1 2">CCTCC AB 2015119</strain>
    </source>
</reference>
<evidence type="ECO:0000313" key="1">
    <source>
        <dbReference type="EMBL" id="MBC3810091.1"/>
    </source>
</evidence>
<dbReference type="Proteomes" id="UP000637632">
    <property type="component" value="Unassembled WGS sequence"/>
</dbReference>